<dbReference type="PROSITE" id="PS52040">
    <property type="entry name" value="TOPO_IIA"/>
    <property type="match status" value="1"/>
</dbReference>
<dbReference type="HAMAP" id="MF_01897">
    <property type="entry name" value="GyrA"/>
    <property type="match status" value="1"/>
</dbReference>
<evidence type="ECO:0000256" key="3">
    <source>
        <dbReference type="ARBA" id="ARBA00022490"/>
    </source>
</evidence>
<evidence type="ECO:0000256" key="1">
    <source>
        <dbReference type="ARBA" id="ARBA00000185"/>
    </source>
</evidence>
<evidence type="ECO:0000313" key="14">
    <source>
        <dbReference type="Proteomes" id="UP000190951"/>
    </source>
</evidence>
<dbReference type="InterPro" id="IPR006691">
    <property type="entry name" value="GyrA/parC_rep"/>
</dbReference>
<evidence type="ECO:0000259" key="12">
    <source>
        <dbReference type="PROSITE" id="PS52040"/>
    </source>
</evidence>
<evidence type="ECO:0000256" key="11">
    <source>
        <dbReference type="SAM" id="MobiDB-lite"/>
    </source>
</evidence>
<evidence type="ECO:0000256" key="8">
    <source>
        <dbReference type="ARBA" id="ARBA00023235"/>
    </source>
</evidence>
<dbReference type="PANTHER" id="PTHR43493:SF5">
    <property type="entry name" value="DNA GYRASE SUBUNIT A, CHLOROPLASTIC_MITOCHONDRIAL"/>
    <property type="match status" value="1"/>
</dbReference>
<evidence type="ECO:0000256" key="9">
    <source>
        <dbReference type="HAMAP-Rule" id="MF_01897"/>
    </source>
</evidence>
<dbReference type="NCBIfam" id="NF004043">
    <property type="entry name" value="PRK05560.1"/>
    <property type="match status" value="1"/>
</dbReference>
<dbReference type="NCBIfam" id="TIGR01063">
    <property type="entry name" value="gyrA"/>
    <property type="match status" value="1"/>
</dbReference>
<dbReference type="GO" id="GO:0034335">
    <property type="term" value="F:DNA negative supercoiling activity"/>
    <property type="evidence" value="ECO:0007669"/>
    <property type="project" value="UniProtKB-ARBA"/>
</dbReference>
<dbReference type="InterPro" id="IPR013757">
    <property type="entry name" value="Topo_IIA_A_a_sf"/>
</dbReference>
<dbReference type="Gene3D" id="3.30.1360.40">
    <property type="match status" value="1"/>
</dbReference>
<dbReference type="KEGG" id="crw:CROST_002050"/>
<keyword evidence="5 9" id="KW-0067">ATP-binding</keyword>
<gene>
    <name evidence="13" type="primary">gyrA_1</name>
    <name evidence="9" type="synonym">gyrA</name>
    <name evidence="13" type="ORF">CROST_002050</name>
</gene>
<dbReference type="InterPro" id="IPR002205">
    <property type="entry name" value="Topo_IIA_dom_A"/>
</dbReference>
<keyword evidence="6 9" id="KW-0799">Topoisomerase</keyword>
<dbReference type="Gene3D" id="2.120.10.90">
    <property type="entry name" value="DNA gyrase/topoisomerase IV, subunit A, C-terminal"/>
    <property type="match status" value="1"/>
</dbReference>
<dbReference type="Proteomes" id="UP000190951">
    <property type="component" value="Chromosome"/>
</dbReference>
<dbReference type="AlphaFoldDB" id="A0A1S8LYA5"/>
<comment type="function">
    <text evidence="9">A type II topoisomerase that negatively supercoils closed circular double-stranded (ds) DNA in an ATP-dependent manner to modulate DNA topology and maintain chromosomes in an underwound state. Negative supercoiling favors strand separation, and DNA replication, transcription, recombination and repair, all of which involve strand separation. Also able to catalyze the interconversion of other topological isomers of dsDNA rings, including catenanes and knotted rings. Type II topoisomerases break and join 2 DNA strands simultaneously in an ATP-dependent manner.</text>
</comment>
<dbReference type="STRING" id="84029.CROST_00520"/>
<keyword evidence="3 9" id="KW-0963">Cytoplasm</keyword>
<dbReference type="InterPro" id="IPR013758">
    <property type="entry name" value="Topo_IIA_A/C_ab"/>
</dbReference>
<organism evidence="13 14">
    <name type="scientific">Clostridium felsineum</name>
    <dbReference type="NCBI Taxonomy" id="36839"/>
    <lineage>
        <taxon>Bacteria</taxon>
        <taxon>Bacillati</taxon>
        <taxon>Bacillota</taxon>
        <taxon>Clostridia</taxon>
        <taxon>Eubacteriales</taxon>
        <taxon>Clostridiaceae</taxon>
        <taxon>Clostridium</taxon>
    </lineage>
</organism>
<dbReference type="InterPro" id="IPR005743">
    <property type="entry name" value="GyrA"/>
</dbReference>
<evidence type="ECO:0000256" key="4">
    <source>
        <dbReference type="ARBA" id="ARBA00022741"/>
    </source>
</evidence>
<dbReference type="FunFam" id="3.30.1360.40:FF:000002">
    <property type="entry name" value="DNA gyrase subunit A"/>
    <property type="match status" value="1"/>
</dbReference>
<dbReference type="GO" id="GO:0003677">
    <property type="term" value="F:DNA binding"/>
    <property type="evidence" value="ECO:0007669"/>
    <property type="project" value="UniProtKB-UniRule"/>
</dbReference>
<dbReference type="InterPro" id="IPR035516">
    <property type="entry name" value="Gyrase/topoIV_suA_C"/>
</dbReference>
<dbReference type="FunFam" id="3.90.199.10:FF:000001">
    <property type="entry name" value="DNA gyrase subunit A"/>
    <property type="match status" value="1"/>
</dbReference>
<evidence type="ECO:0000256" key="5">
    <source>
        <dbReference type="ARBA" id="ARBA00022840"/>
    </source>
</evidence>
<comment type="catalytic activity">
    <reaction evidence="1 9 10">
        <text>ATP-dependent breakage, passage and rejoining of double-stranded DNA.</text>
        <dbReference type="EC" id="5.6.2.2"/>
    </reaction>
</comment>
<name>A0A1S8LYA5_9CLOT</name>
<sequence>MLNEGKVLPVDISSEMKKCYIDYAMSVIVSRALPDVRDGFKPVHRRILYSMHELGLTPEKGYRKCARIVGDVLGKYHPHGDSSVYGALVRLAQDFNLRYTLVDGHGNFGSVDGDSAAAMRYTEAKMNKIAIEMVRDIGKNTVDFMPNFDGEEKEPVVLPSRFPNLLVNGSAGIAVGMATNIPPHNLGEVIDGITMLIDNPELTVLELMSQIKGPDFPTAGIIMGKSGIRAAYETGRGKITVRAKSEIEVEDNGKQKIIVTEIPYQVNKARLVESIADLVKDKRVIGISDLRDESDRDGMRIVIEIKKDANANIILNQLYKHTRLQDTFGINMLALVDNKPEVLNLKQILEHYIKFQEEVITRRTQFDLEKASARAHILEGLKIALDNIDAVISLIRGSKTTQEAKTGLMEKFALSEKQAQAILDLRLQRLTGLEREKIEEEYNELMKTIAELKGILTDENKVRAIIRDELNEIKQKYGDERKTAIERAENDIDIEDLIQEENVVITLTHAGYIKRINADTYTSQKRGGRGIQAMTTKEDDFVENIFITSTHNNILFFTNKGRMYKLKAYQIPEAGRAAKGTNIVNLLQLDSNEKIQAVISLKEFDEESFLVMCTRKGIIKKTSIVMYKNIRKSGLIAINLNDDDELVSVRITKGNDDIIIVTNRGLAIRFNENGVRPLGRNALGVKGIALKEDDFVVGMEIPNEESDVLVVSENGFGKRTHVSEYKSQHRGGKGLITYKVSEKTGKVVGVRMVENGDELMLINNLGIAIRINVSDISTTSRNAMGVTLMRNSDDEKVLAIAKINKEDAEQIEADEEIEDTEENKDTQNTEE</sequence>
<comment type="subcellular location">
    <subcellularLocation>
        <location evidence="9">Cytoplasm</location>
    </subcellularLocation>
</comment>
<comment type="miscellaneous">
    <text evidence="9">Few gyrases are as efficient as E.coli at forming negative supercoils. Not all organisms have 2 type II topoisomerases; in organisms with a single type II topoisomerase this enzyme also has to decatenate newly replicated chromosomes.</text>
</comment>
<dbReference type="GO" id="GO:0006261">
    <property type="term" value="P:DNA-templated DNA replication"/>
    <property type="evidence" value="ECO:0007669"/>
    <property type="project" value="UniProtKB-UniRule"/>
</dbReference>
<protein>
    <recommendedName>
        <fullName evidence="9">DNA gyrase subunit A</fullName>
        <ecNumber evidence="9">5.6.2.2</ecNumber>
    </recommendedName>
</protein>
<feature type="compositionally biased region" description="Acidic residues" evidence="11">
    <location>
        <begin position="809"/>
        <end position="822"/>
    </location>
</feature>
<dbReference type="CDD" id="cd00187">
    <property type="entry name" value="TOP4c"/>
    <property type="match status" value="1"/>
</dbReference>
<evidence type="ECO:0000256" key="2">
    <source>
        <dbReference type="ARBA" id="ARBA00008263"/>
    </source>
</evidence>
<feature type="active site" description="O-(5'-phospho-DNA)-tyrosine intermediate" evidence="9 10">
    <location>
        <position position="121"/>
    </location>
</feature>
<dbReference type="Pfam" id="PF00521">
    <property type="entry name" value="DNA_topoisoIV"/>
    <property type="match status" value="1"/>
</dbReference>
<dbReference type="Gene3D" id="3.90.199.10">
    <property type="entry name" value="Topoisomerase II, domain 5"/>
    <property type="match status" value="1"/>
</dbReference>
<dbReference type="FunFam" id="1.10.268.10:FF:000001">
    <property type="entry name" value="DNA gyrase subunit A"/>
    <property type="match status" value="1"/>
</dbReference>
<proteinExistence type="inferred from homology"/>
<comment type="subunit">
    <text evidence="9">Heterotetramer, composed of two GyrA and two GyrB chains. In the heterotetramer, GyrA contains the active site tyrosine that forms a transient covalent intermediate with DNA, while GyrB binds cofactors and catalyzes ATP hydrolysis.</text>
</comment>
<dbReference type="SUPFAM" id="SSF101904">
    <property type="entry name" value="GyrA/ParC C-terminal domain-like"/>
    <property type="match status" value="1"/>
</dbReference>
<feature type="short sequence motif" description="GyrA-box" evidence="9">
    <location>
        <begin position="524"/>
        <end position="530"/>
    </location>
</feature>
<dbReference type="GO" id="GO:0005524">
    <property type="term" value="F:ATP binding"/>
    <property type="evidence" value="ECO:0007669"/>
    <property type="project" value="UniProtKB-UniRule"/>
</dbReference>
<keyword evidence="7 9" id="KW-0238">DNA-binding</keyword>
<keyword evidence="4 9" id="KW-0547">Nucleotide-binding</keyword>
<dbReference type="SMART" id="SM00434">
    <property type="entry name" value="TOP4c"/>
    <property type="match status" value="1"/>
</dbReference>
<comment type="similarity">
    <text evidence="2 9">Belongs to the type II topoisomerase GyrA/ParC subunit family.</text>
</comment>
<dbReference type="EC" id="5.6.2.2" evidence="9"/>
<reference evidence="13 14" key="1">
    <citation type="submission" date="2022-04" db="EMBL/GenBank/DDBJ databases">
        <title>Genome sequence of C. roseum typestrain.</title>
        <authorList>
            <person name="Poehlein A."/>
            <person name="Schoch T."/>
            <person name="Duerre P."/>
            <person name="Daniel R."/>
        </authorList>
    </citation>
    <scope>NUCLEOTIDE SEQUENCE [LARGE SCALE GENOMIC DNA]</scope>
    <source>
        <strain evidence="13 14">DSM 7320</strain>
    </source>
</reference>
<dbReference type="GO" id="GO:0009330">
    <property type="term" value="C:DNA topoisomerase type II (double strand cut, ATP-hydrolyzing) complex"/>
    <property type="evidence" value="ECO:0007669"/>
    <property type="project" value="TreeGrafter"/>
</dbReference>
<dbReference type="FunFam" id="2.120.10.90:FF:000004">
    <property type="entry name" value="DNA gyrase subunit A"/>
    <property type="match status" value="1"/>
</dbReference>
<evidence type="ECO:0000256" key="7">
    <source>
        <dbReference type="ARBA" id="ARBA00023125"/>
    </source>
</evidence>
<evidence type="ECO:0000256" key="10">
    <source>
        <dbReference type="PROSITE-ProRule" id="PRU01384"/>
    </source>
</evidence>
<dbReference type="GO" id="GO:0005737">
    <property type="term" value="C:cytoplasm"/>
    <property type="evidence" value="ECO:0007669"/>
    <property type="project" value="UniProtKB-SubCell"/>
</dbReference>
<evidence type="ECO:0000256" key="6">
    <source>
        <dbReference type="ARBA" id="ARBA00023029"/>
    </source>
</evidence>
<dbReference type="RefSeq" id="WP_077834885.1">
    <property type="nucleotide sequence ID" value="NZ_CP096983.1"/>
</dbReference>
<feature type="domain" description="Topo IIA-type catalytic" evidence="12">
    <location>
        <begin position="33"/>
        <end position="497"/>
    </location>
</feature>
<dbReference type="Pfam" id="PF03989">
    <property type="entry name" value="DNA_gyraseA_C"/>
    <property type="match status" value="6"/>
</dbReference>
<accession>A0A1S8LYA5</accession>
<evidence type="ECO:0000313" key="13">
    <source>
        <dbReference type="EMBL" id="URZ09533.1"/>
    </source>
</evidence>
<dbReference type="GO" id="GO:0005694">
    <property type="term" value="C:chromosome"/>
    <property type="evidence" value="ECO:0007669"/>
    <property type="project" value="InterPro"/>
</dbReference>
<dbReference type="EMBL" id="CP096983">
    <property type="protein sequence ID" value="URZ09533.1"/>
    <property type="molecule type" value="Genomic_DNA"/>
</dbReference>
<dbReference type="PANTHER" id="PTHR43493">
    <property type="entry name" value="DNA GYRASE/TOPOISOMERASE SUBUNIT A"/>
    <property type="match status" value="1"/>
</dbReference>
<dbReference type="InterPro" id="IPR050220">
    <property type="entry name" value="Type_II_DNA_Topoisomerases"/>
</dbReference>
<dbReference type="SUPFAM" id="SSF56719">
    <property type="entry name" value="Type II DNA topoisomerase"/>
    <property type="match status" value="1"/>
</dbReference>
<keyword evidence="8 9" id="KW-0413">Isomerase</keyword>
<keyword evidence="14" id="KW-1185">Reference proteome</keyword>
<dbReference type="InterPro" id="IPR013760">
    <property type="entry name" value="Topo_IIA-like_dom_sf"/>
</dbReference>
<dbReference type="Gene3D" id="1.10.268.10">
    <property type="entry name" value="Topoisomerase, domain 3"/>
    <property type="match status" value="1"/>
</dbReference>
<feature type="region of interest" description="Disordered" evidence="11">
    <location>
        <begin position="809"/>
        <end position="831"/>
    </location>
</feature>
<dbReference type="GO" id="GO:0006265">
    <property type="term" value="P:DNA topological change"/>
    <property type="evidence" value="ECO:0007669"/>
    <property type="project" value="UniProtKB-UniRule"/>
</dbReference>
<dbReference type="NCBIfam" id="NF004044">
    <property type="entry name" value="PRK05561.1"/>
    <property type="match status" value="1"/>
</dbReference>